<keyword evidence="2" id="KW-1003">Cell membrane</keyword>
<evidence type="ECO:0000256" key="2">
    <source>
        <dbReference type="ARBA" id="ARBA00022475"/>
    </source>
</evidence>
<dbReference type="RefSeq" id="XP_062680001.1">
    <property type="nucleotide sequence ID" value="XM_062824893.1"/>
</dbReference>
<keyword evidence="3" id="KW-0336">GPI-anchor</keyword>
<evidence type="ECO:0000256" key="6">
    <source>
        <dbReference type="ARBA" id="ARBA00023180"/>
    </source>
</evidence>
<reference evidence="11" key="2">
    <citation type="submission" date="2023-06" db="EMBL/GenBank/DDBJ databases">
        <authorList>
            <consortium name="Lawrence Berkeley National Laboratory"/>
            <person name="Haridas S."/>
            <person name="Hensen N."/>
            <person name="Bonometti L."/>
            <person name="Westerberg I."/>
            <person name="Brannstrom I.O."/>
            <person name="Guillou S."/>
            <person name="Cros-Aarteil S."/>
            <person name="Calhoun S."/>
            <person name="Kuo A."/>
            <person name="Mondo S."/>
            <person name="Pangilinan J."/>
            <person name="Riley R."/>
            <person name="Labutti K."/>
            <person name="Andreopoulos B."/>
            <person name="Lipzen A."/>
            <person name="Chen C."/>
            <person name="Yanf M."/>
            <person name="Daum C."/>
            <person name="Ng V."/>
            <person name="Clum A."/>
            <person name="Steindorff A."/>
            <person name="Ohm R."/>
            <person name="Martin F."/>
            <person name="Silar P."/>
            <person name="Natvig D."/>
            <person name="Lalanne C."/>
            <person name="Gautier V."/>
            <person name="Ament-Velasquez S.L."/>
            <person name="Kruys A."/>
            <person name="Hutchinson M.I."/>
            <person name="Powell A.J."/>
            <person name="Barry K."/>
            <person name="Miller A.N."/>
            <person name="Grigoriev I.V."/>
            <person name="Debuchy R."/>
            <person name="Gladieux P."/>
            <person name="Thoren M.H."/>
            <person name="Johannesson H."/>
        </authorList>
    </citation>
    <scope>NUCLEOTIDE SEQUENCE</scope>
    <source>
        <strain evidence="11">CBS 560.94</strain>
    </source>
</reference>
<evidence type="ECO:0000313" key="11">
    <source>
        <dbReference type="EMBL" id="KAK3341059.1"/>
    </source>
</evidence>
<dbReference type="GeneID" id="87862047"/>
<dbReference type="AlphaFoldDB" id="A0AAE0MQB8"/>
<sequence length="226" mass="23167">MRSLSLLPTLLSLTTLTNAHFLMNYPPSLEGSNIDEDKEPDAPCGAKTPNLSSDTTTTDFHVDGDFIALYAGHPQFNWLYRASVQEVGEGNWTQLYPILQQSGLGDLCSPLVKAPKEWVGKKGVVGVAGVGGDGTLFQCAIVNFVEGTNAKAPSSCTNSTGVTASYTSDASLSKLVGEHVEAPAAPTGTEAPAPTGTKGSKSAGVVVRGGGLAALGAAVVAGVMML</sequence>
<name>A0AAE0MQB8_9PEZI</name>
<feature type="signal peptide" evidence="9">
    <location>
        <begin position="1"/>
        <end position="19"/>
    </location>
</feature>
<keyword evidence="7" id="KW-0449">Lipoprotein</keyword>
<comment type="subcellular location">
    <subcellularLocation>
        <location evidence="1">Cell membrane</location>
        <topology evidence="1">Lipid-anchor</topology>
        <topology evidence="1">GPI-anchor</topology>
    </subcellularLocation>
</comment>
<dbReference type="EMBL" id="JAUEPP010000006">
    <property type="protein sequence ID" value="KAK3341059.1"/>
    <property type="molecule type" value="Genomic_DNA"/>
</dbReference>
<evidence type="ECO:0000256" key="5">
    <source>
        <dbReference type="ARBA" id="ARBA00023136"/>
    </source>
</evidence>
<evidence type="ECO:0000256" key="1">
    <source>
        <dbReference type="ARBA" id="ARBA00004609"/>
    </source>
</evidence>
<accession>A0AAE0MQB8</accession>
<evidence type="ECO:0000313" key="12">
    <source>
        <dbReference type="Proteomes" id="UP001278500"/>
    </source>
</evidence>
<dbReference type="PANTHER" id="PTHR34992:SF1">
    <property type="entry name" value="COPPER ACQUISITION FACTOR BIM1-LIKE DOMAIN-CONTAINING PROTEIN"/>
    <property type="match status" value="1"/>
</dbReference>
<evidence type="ECO:0000256" key="8">
    <source>
        <dbReference type="SAM" id="MobiDB-lite"/>
    </source>
</evidence>
<keyword evidence="5" id="KW-0472">Membrane</keyword>
<evidence type="ECO:0000256" key="9">
    <source>
        <dbReference type="SAM" id="SignalP"/>
    </source>
</evidence>
<dbReference type="GO" id="GO:0005886">
    <property type="term" value="C:plasma membrane"/>
    <property type="evidence" value="ECO:0007669"/>
    <property type="project" value="UniProtKB-SubCell"/>
</dbReference>
<dbReference type="InterPro" id="IPR046936">
    <property type="entry name" value="BIM1-like"/>
</dbReference>
<dbReference type="Proteomes" id="UP001278500">
    <property type="component" value="Unassembled WGS sequence"/>
</dbReference>
<proteinExistence type="predicted"/>
<evidence type="ECO:0000256" key="3">
    <source>
        <dbReference type="ARBA" id="ARBA00022622"/>
    </source>
</evidence>
<protein>
    <recommendedName>
        <fullName evidence="10">Copper acquisition factor BIM1-like domain-containing protein</fullName>
    </recommendedName>
</protein>
<dbReference type="CDD" id="cd21176">
    <property type="entry name" value="LPMO_auxiliary-like"/>
    <property type="match status" value="1"/>
</dbReference>
<keyword evidence="12" id="KW-1185">Reference proteome</keyword>
<dbReference type="Pfam" id="PF20238">
    <property type="entry name" value="BIM1-like_dom"/>
    <property type="match status" value="1"/>
</dbReference>
<reference evidence="11" key="1">
    <citation type="journal article" date="2023" name="Mol. Phylogenet. Evol.">
        <title>Genome-scale phylogeny and comparative genomics of the fungal order Sordariales.</title>
        <authorList>
            <person name="Hensen N."/>
            <person name="Bonometti L."/>
            <person name="Westerberg I."/>
            <person name="Brannstrom I.O."/>
            <person name="Guillou S."/>
            <person name="Cros-Aarteil S."/>
            <person name="Calhoun S."/>
            <person name="Haridas S."/>
            <person name="Kuo A."/>
            <person name="Mondo S."/>
            <person name="Pangilinan J."/>
            <person name="Riley R."/>
            <person name="LaButti K."/>
            <person name="Andreopoulos B."/>
            <person name="Lipzen A."/>
            <person name="Chen C."/>
            <person name="Yan M."/>
            <person name="Daum C."/>
            <person name="Ng V."/>
            <person name="Clum A."/>
            <person name="Steindorff A."/>
            <person name="Ohm R.A."/>
            <person name="Martin F."/>
            <person name="Silar P."/>
            <person name="Natvig D.O."/>
            <person name="Lalanne C."/>
            <person name="Gautier V."/>
            <person name="Ament-Velasquez S.L."/>
            <person name="Kruys A."/>
            <person name="Hutchinson M.I."/>
            <person name="Powell A.J."/>
            <person name="Barry K."/>
            <person name="Miller A.N."/>
            <person name="Grigoriev I.V."/>
            <person name="Debuchy R."/>
            <person name="Gladieux P."/>
            <person name="Hiltunen Thoren M."/>
            <person name="Johannesson H."/>
        </authorList>
    </citation>
    <scope>NUCLEOTIDE SEQUENCE</scope>
    <source>
        <strain evidence="11">CBS 560.94</strain>
    </source>
</reference>
<organism evidence="11 12">
    <name type="scientific">Neurospora tetraspora</name>
    <dbReference type="NCBI Taxonomy" id="94610"/>
    <lineage>
        <taxon>Eukaryota</taxon>
        <taxon>Fungi</taxon>
        <taxon>Dikarya</taxon>
        <taxon>Ascomycota</taxon>
        <taxon>Pezizomycotina</taxon>
        <taxon>Sordariomycetes</taxon>
        <taxon>Sordariomycetidae</taxon>
        <taxon>Sordariales</taxon>
        <taxon>Sordariaceae</taxon>
        <taxon>Neurospora</taxon>
    </lineage>
</organism>
<keyword evidence="6" id="KW-0325">Glycoprotein</keyword>
<keyword evidence="4 9" id="KW-0732">Signal</keyword>
<feature type="domain" description="Copper acquisition factor BIM1-like" evidence="10">
    <location>
        <begin position="18"/>
        <end position="161"/>
    </location>
</feature>
<evidence type="ECO:0000256" key="4">
    <source>
        <dbReference type="ARBA" id="ARBA00022729"/>
    </source>
</evidence>
<dbReference type="GO" id="GO:0098552">
    <property type="term" value="C:side of membrane"/>
    <property type="evidence" value="ECO:0007669"/>
    <property type="project" value="UniProtKB-KW"/>
</dbReference>
<feature type="chain" id="PRO_5042218390" description="Copper acquisition factor BIM1-like domain-containing protein" evidence="9">
    <location>
        <begin position="20"/>
        <end position="226"/>
    </location>
</feature>
<evidence type="ECO:0000259" key="10">
    <source>
        <dbReference type="Pfam" id="PF20238"/>
    </source>
</evidence>
<comment type="caution">
    <text evidence="11">The sequence shown here is derived from an EMBL/GenBank/DDBJ whole genome shotgun (WGS) entry which is preliminary data.</text>
</comment>
<dbReference type="InterPro" id="IPR046530">
    <property type="entry name" value="BIM1-like_dom"/>
</dbReference>
<evidence type="ECO:0000256" key="7">
    <source>
        <dbReference type="ARBA" id="ARBA00023288"/>
    </source>
</evidence>
<gene>
    <name evidence="11" type="ORF">B0H65DRAFT_430637</name>
</gene>
<dbReference type="PANTHER" id="PTHR34992">
    <property type="entry name" value="HYPHAL ANASTAMOSIS-7 PROTEIN"/>
    <property type="match status" value="1"/>
</dbReference>
<feature type="region of interest" description="Disordered" evidence="8">
    <location>
        <begin position="31"/>
        <end position="51"/>
    </location>
</feature>